<keyword evidence="1" id="KW-0812">Transmembrane</keyword>
<keyword evidence="1" id="KW-0472">Membrane</keyword>
<feature type="transmembrane region" description="Helical" evidence="1">
    <location>
        <begin position="164"/>
        <end position="188"/>
    </location>
</feature>
<dbReference type="EMBL" id="JBDODL010002063">
    <property type="protein sequence ID" value="MES1922000.1"/>
    <property type="molecule type" value="Genomic_DNA"/>
</dbReference>
<evidence type="ECO:0000313" key="2">
    <source>
        <dbReference type="EMBL" id="MES1922000.1"/>
    </source>
</evidence>
<sequence length="305" mass="34018">MRKFFPCQHSDMEEDCFRRYHSCNICGQTIDCDMADIDTSMINWKEPGRIALINMYLLLAACFGFMIYKAVTSPFYEIKTSLGVLLASLMKDTGSKSNSDEYKAQDSEQAGVCVNEIMFLIKAIAGGVLSSLEDSNPQFKKLIDTLSKLNNKQGSSSVGNFFDIIVKIMLLWEAVACQLLLLVITIVFTFYNEIELETEAIIVSIVLISGGAGSMLEFASTVNTLFALIPFIVLEIQNSTGWMWGIGSYALVFLTVLFRLVDRIAPPIDAKEPLDLDEQIFAADEDERNPLNVNLDLAEETIAKY</sequence>
<keyword evidence="1" id="KW-1133">Transmembrane helix</keyword>
<evidence type="ECO:0000313" key="3">
    <source>
        <dbReference type="Proteomes" id="UP001439008"/>
    </source>
</evidence>
<feature type="transmembrane region" description="Helical" evidence="1">
    <location>
        <begin position="200"/>
        <end position="229"/>
    </location>
</feature>
<feature type="non-terminal residue" evidence="2">
    <location>
        <position position="305"/>
    </location>
</feature>
<dbReference type="Proteomes" id="UP001439008">
    <property type="component" value="Unassembled WGS sequence"/>
</dbReference>
<gene>
    <name evidence="2" type="ORF">MHBO_003523</name>
</gene>
<evidence type="ECO:0000256" key="1">
    <source>
        <dbReference type="SAM" id="Phobius"/>
    </source>
</evidence>
<feature type="transmembrane region" description="Helical" evidence="1">
    <location>
        <begin position="50"/>
        <end position="68"/>
    </location>
</feature>
<reference evidence="2 3" key="1">
    <citation type="journal article" date="2024" name="BMC Biol.">
        <title>Comparative genomics of Ascetosporea gives new insight into the evolutionary basis for animal parasitism in Rhizaria.</title>
        <authorList>
            <person name="Hiltunen Thoren M."/>
            <person name="Onut-Brannstrom I."/>
            <person name="Alfjorden A."/>
            <person name="Peckova H."/>
            <person name="Swords F."/>
            <person name="Hooper C."/>
            <person name="Holzer A.S."/>
            <person name="Bass D."/>
            <person name="Burki F."/>
        </authorList>
    </citation>
    <scope>NUCLEOTIDE SEQUENCE [LARGE SCALE GENOMIC DNA]</scope>
    <source>
        <strain evidence="2">20-A016</strain>
    </source>
</reference>
<organism evidence="2 3">
    <name type="scientific">Bonamia ostreae</name>
    <dbReference type="NCBI Taxonomy" id="126728"/>
    <lineage>
        <taxon>Eukaryota</taxon>
        <taxon>Sar</taxon>
        <taxon>Rhizaria</taxon>
        <taxon>Endomyxa</taxon>
        <taxon>Ascetosporea</taxon>
        <taxon>Haplosporida</taxon>
        <taxon>Bonamia</taxon>
    </lineage>
</organism>
<keyword evidence="3" id="KW-1185">Reference proteome</keyword>
<proteinExistence type="predicted"/>
<comment type="caution">
    <text evidence="2">The sequence shown here is derived from an EMBL/GenBank/DDBJ whole genome shotgun (WGS) entry which is preliminary data.</text>
</comment>
<name>A0ABV2AQQ1_9EUKA</name>
<protein>
    <submittedName>
        <fullName evidence="2">Uncharacterized protein</fullName>
    </submittedName>
</protein>
<feature type="transmembrane region" description="Helical" evidence="1">
    <location>
        <begin position="241"/>
        <end position="261"/>
    </location>
</feature>
<accession>A0ABV2AQQ1</accession>